<dbReference type="RefSeq" id="WP_284304208.1">
    <property type="nucleotide sequence ID" value="NZ_BSUO01000001.1"/>
</dbReference>
<dbReference type="EMBL" id="BSUO01000001">
    <property type="protein sequence ID" value="GMA40520.1"/>
    <property type="molecule type" value="Genomic_DNA"/>
</dbReference>
<evidence type="ECO:0000256" key="2">
    <source>
        <dbReference type="ARBA" id="ARBA00022448"/>
    </source>
</evidence>
<proteinExistence type="inferred from homology"/>
<comment type="caution">
    <text evidence="4">The sequence shown here is derived from an EMBL/GenBank/DDBJ whole genome shotgun (WGS) entry which is preliminary data.</text>
</comment>
<evidence type="ECO:0000256" key="3">
    <source>
        <dbReference type="ARBA" id="ARBA00022729"/>
    </source>
</evidence>
<keyword evidence="5" id="KW-1185">Reference proteome</keyword>
<sequence length="425" mass="45560">MALVAVAMAGTVGLSACGSGSDADQRNVLTWYTNPDGAVDEEGKANQAILAQKCTEEAGGEYSIQTQSLPRDASEQRQQLLRRLAAGDPGTDIMSMDPVFVAEFAEAGFLAEVPQESRDALTQDAVSSILEVSTWKDKLIGAPMWANTQLLWYRKSVAQEAGLDMSGAVTWDQIIDAAQQTDTTIGVQARRYEGYAVWINALVEGAGGHIVKNPEATGSDIQLGLEDQAGQEAARIIKKVADTGVAGPAMSSTNEETSLNQFTTEGSGFMLNWPYVWASPQMAGIQDDVAWTRYPQTIQGQESKPPLGGIILGVNSKSDNAPASWKAIQCITKKEHQIQYMLGTGNPAANKSAYDDPRVVEAFPMAKALRESLDSGAPRPVTQYYGDISTALQRVFSPPNEISPQSTPTEATQLIKDVLNGEALL</sequence>
<comment type="similarity">
    <text evidence="1">Belongs to the bacterial solute-binding protein 1 family.</text>
</comment>
<reference evidence="5" key="1">
    <citation type="journal article" date="2019" name="Int. J. Syst. Evol. Microbiol.">
        <title>The Global Catalogue of Microorganisms (GCM) 10K type strain sequencing project: providing services to taxonomists for standard genome sequencing and annotation.</title>
        <authorList>
            <consortium name="The Broad Institute Genomics Platform"/>
            <consortium name="The Broad Institute Genome Sequencing Center for Infectious Disease"/>
            <person name="Wu L."/>
            <person name="Ma J."/>
        </authorList>
    </citation>
    <scope>NUCLEOTIDE SEQUENCE [LARGE SCALE GENOMIC DNA]</scope>
    <source>
        <strain evidence="5">NBRC 113072</strain>
    </source>
</reference>
<keyword evidence="3" id="KW-0732">Signal</keyword>
<dbReference type="Proteomes" id="UP001157126">
    <property type="component" value="Unassembled WGS sequence"/>
</dbReference>
<dbReference type="PANTHER" id="PTHR30061">
    <property type="entry name" value="MALTOSE-BINDING PERIPLASMIC PROTEIN"/>
    <property type="match status" value="1"/>
</dbReference>
<name>A0ABQ6IRG0_9MICO</name>
<gene>
    <name evidence="4" type="primary">lpqY</name>
    <name evidence="4" type="ORF">GCM10025883_25650</name>
</gene>
<keyword evidence="2" id="KW-0813">Transport</keyword>
<dbReference type="Pfam" id="PF01547">
    <property type="entry name" value="SBP_bac_1"/>
    <property type="match status" value="1"/>
</dbReference>
<evidence type="ECO:0000256" key="1">
    <source>
        <dbReference type="ARBA" id="ARBA00008520"/>
    </source>
</evidence>
<dbReference type="SUPFAM" id="SSF53850">
    <property type="entry name" value="Periplasmic binding protein-like II"/>
    <property type="match status" value="1"/>
</dbReference>
<dbReference type="InterPro" id="IPR006059">
    <property type="entry name" value="SBP"/>
</dbReference>
<evidence type="ECO:0000313" key="5">
    <source>
        <dbReference type="Proteomes" id="UP001157126"/>
    </source>
</evidence>
<dbReference type="Gene3D" id="3.40.190.10">
    <property type="entry name" value="Periplasmic binding protein-like II"/>
    <property type="match status" value="2"/>
</dbReference>
<accession>A0ABQ6IRG0</accession>
<keyword evidence="4" id="KW-0449">Lipoprotein</keyword>
<evidence type="ECO:0000313" key="4">
    <source>
        <dbReference type="EMBL" id="GMA40520.1"/>
    </source>
</evidence>
<organism evidence="4 5">
    <name type="scientific">Mobilicoccus caccae</name>
    <dbReference type="NCBI Taxonomy" id="1859295"/>
    <lineage>
        <taxon>Bacteria</taxon>
        <taxon>Bacillati</taxon>
        <taxon>Actinomycetota</taxon>
        <taxon>Actinomycetes</taxon>
        <taxon>Micrococcales</taxon>
        <taxon>Dermatophilaceae</taxon>
        <taxon>Mobilicoccus</taxon>
    </lineage>
</organism>
<dbReference type="PANTHER" id="PTHR30061:SF50">
    <property type="entry name" value="MALTOSE_MALTODEXTRIN-BINDING PERIPLASMIC PROTEIN"/>
    <property type="match status" value="1"/>
</dbReference>
<protein>
    <submittedName>
        <fullName evidence="4">Trehalose-binding lipoprotein LpqY</fullName>
    </submittedName>
</protein>